<evidence type="ECO:0000313" key="3">
    <source>
        <dbReference type="Proteomes" id="UP001550044"/>
    </source>
</evidence>
<dbReference type="EMBL" id="JBEXIP010000006">
    <property type="protein sequence ID" value="MET8433339.1"/>
    <property type="molecule type" value="Genomic_DNA"/>
</dbReference>
<proteinExistence type="predicted"/>
<evidence type="ECO:0008006" key="4">
    <source>
        <dbReference type="Google" id="ProtNLM"/>
    </source>
</evidence>
<comment type="caution">
    <text evidence="2">The sequence shown here is derived from an EMBL/GenBank/DDBJ whole genome shotgun (WGS) entry which is preliminary data.</text>
</comment>
<organism evidence="2 3">
    <name type="scientific">Streptomyces sp. 900116325</name>
    <dbReference type="NCBI Taxonomy" id="3154295"/>
    <lineage>
        <taxon>Bacteria</taxon>
        <taxon>Bacillati</taxon>
        <taxon>Actinomycetota</taxon>
        <taxon>Actinomycetes</taxon>
        <taxon>Kitasatosporales</taxon>
        <taxon>Streptomycetaceae</taxon>
        <taxon>Streptomyces</taxon>
    </lineage>
</organism>
<sequence>MSRRTKGWLIGGWLVLVVASWSFTESINDGIEPTSSPRPKPSSSSSSSGCSAPTPTPSADAERDVIAYADAQRDFVAKAVACKTSR</sequence>
<gene>
    <name evidence="2" type="ORF">ABZV61_11145</name>
</gene>
<protein>
    <recommendedName>
        <fullName evidence="4">Secreted protein</fullName>
    </recommendedName>
</protein>
<reference evidence="2 3" key="1">
    <citation type="submission" date="2024-06" db="EMBL/GenBank/DDBJ databases">
        <title>The Natural Products Discovery Center: Release of the First 8490 Sequenced Strains for Exploring Actinobacteria Biosynthetic Diversity.</title>
        <authorList>
            <person name="Kalkreuter E."/>
            <person name="Kautsar S.A."/>
            <person name="Yang D."/>
            <person name="Bader C.D."/>
            <person name="Teijaro C.N."/>
            <person name="Fluegel L."/>
            <person name="Davis C.M."/>
            <person name="Simpson J.R."/>
            <person name="Lauterbach L."/>
            <person name="Steele A.D."/>
            <person name="Gui C."/>
            <person name="Meng S."/>
            <person name="Li G."/>
            <person name="Viehrig K."/>
            <person name="Ye F."/>
            <person name="Su P."/>
            <person name="Kiefer A.F."/>
            <person name="Nichols A."/>
            <person name="Cepeda A.J."/>
            <person name="Yan W."/>
            <person name="Fan B."/>
            <person name="Jiang Y."/>
            <person name="Adhikari A."/>
            <person name="Zheng C.-J."/>
            <person name="Schuster L."/>
            <person name="Cowan T.M."/>
            <person name="Smanski M.J."/>
            <person name="Chevrette M.G."/>
            <person name="De Carvalho L.P.S."/>
            <person name="Shen B."/>
        </authorList>
    </citation>
    <scope>NUCLEOTIDE SEQUENCE [LARGE SCALE GENOMIC DNA]</scope>
    <source>
        <strain evidence="2 3">NPDC005137</strain>
    </source>
</reference>
<feature type="compositionally biased region" description="Low complexity" evidence="1">
    <location>
        <begin position="33"/>
        <end position="53"/>
    </location>
</feature>
<evidence type="ECO:0000256" key="1">
    <source>
        <dbReference type="SAM" id="MobiDB-lite"/>
    </source>
</evidence>
<accession>A0ABV2U7A2</accession>
<name>A0ABV2U7A2_9ACTN</name>
<dbReference type="RefSeq" id="WP_356709409.1">
    <property type="nucleotide sequence ID" value="NZ_JBEXIP010000006.1"/>
</dbReference>
<evidence type="ECO:0000313" key="2">
    <source>
        <dbReference type="EMBL" id="MET8433339.1"/>
    </source>
</evidence>
<dbReference type="Proteomes" id="UP001550044">
    <property type="component" value="Unassembled WGS sequence"/>
</dbReference>
<feature type="region of interest" description="Disordered" evidence="1">
    <location>
        <begin position="28"/>
        <end position="63"/>
    </location>
</feature>
<keyword evidence="3" id="KW-1185">Reference proteome</keyword>